<feature type="domain" description="mRNA decay factor PAT1" evidence="8">
    <location>
        <begin position="56"/>
        <end position="929"/>
    </location>
</feature>
<name>A0A316YY04_9BASI</name>
<evidence type="ECO:0000256" key="7">
    <source>
        <dbReference type="SAM" id="MobiDB-lite"/>
    </source>
</evidence>
<dbReference type="Proteomes" id="UP000245768">
    <property type="component" value="Unassembled WGS sequence"/>
</dbReference>
<evidence type="ECO:0000313" key="9">
    <source>
        <dbReference type="EMBL" id="PWN93508.1"/>
    </source>
</evidence>
<dbReference type="GO" id="GO:0033962">
    <property type="term" value="P:P-body assembly"/>
    <property type="evidence" value="ECO:0007669"/>
    <property type="project" value="TreeGrafter"/>
</dbReference>
<dbReference type="GeneID" id="37042453"/>
<dbReference type="AlphaFoldDB" id="A0A316YY04"/>
<feature type="region of interest" description="Disordered" evidence="7">
    <location>
        <begin position="432"/>
        <end position="482"/>
    </location>
</feature>
<evidence type="ECO:0000256" key="3">
    <source>
        <dbReference type="ARBA" id="ARBA00009138"/>
    </source>
</evidence>
<keyword evidence="5" id="KW-0694">RNA-binding</keyword>
<evidence type="ECO:0000256" key="4">
    <source>
        <dbReference type="ARBA" id="ARBA00022490"/>
    </source>
</evidence>
<dbReference type="STRING" id="215250.A0A316YY04"/>
<keyword evidence="4" id="KW-0963">Cytoplasm</keyword>
<organism evidence="9 10">
    <name type="scientific">Acaromyces ingoldii</name>
    <dbReference type="NCBI Taxonomy" id="215250"/>
    <lineage>
        <taxon>Eukaryota</taxon>
        <taxon>Fungi</taxon>
        <taxon>Dikarya</taxon>
        <taxon>Basidiomycota</taxon>
        <taxon>Ustilaginomycotina</taxon>
        <taxon>Exobasidiomycetes</taxon>
        <taxon>Exobasidiales</taxon>
        <taxon>Cryptobasidiaceae</taxon>
        <taxon>Acaromyces</taxon>
    </lineage>
</organism>
<evidence type="ECO:0000256" key="1">
    <source>
        <dbReference type="ARBA" id="ARBA00004123"/>
    </source>
</evidence>
<feature type="compositionally biased region" description="Polar residues" evidence="7">
    <location>
        <begin position="232"/>
        <end position="242"/>
    </location>
</feature>
<feature type="region of interest" description="Disordered" evidence="7">
    <location>
        <begin position="1"/>
        <end position="41"/>
    </location>
</feature>
<dbReference type="GO" id="GO:0000932">
    <property type="term" value="C:P-body"/>
    <property type="evidence" value="ECO:0007669"/>
    <property type="project" value="UniProtKB-SubCell"/>
</dbReference>
<evidence type="ECO:0000256" key="5">
    <source>
        <dbReference type="ARBA" id="ARBA00022884"/>
    </source>
</evidence>
<accession>A0A316YY04</accession>
<gene>
    <name evidence="9" type="ORF">FA10DRAFT_264147</name>
</gene>
<feature type="region of interest" description="Disordered" evidence="7">
    <location>
        <begin position="601"/>
        <end position="622"/>
    </location>
</feature>
<dbReference type="FunCoup" id="A0A316YY04">
    <property type="interactions" value="130"/>
</dbReference>
<dbReference type="GO" id="GO:0000290">
    <property type="term" value="P:deadenylation-dependent decapping of nuclear-transcribed mRNA"/>
    <property type="evidence" value="ECO:0007669"/>
    <property type="project" value="InterPro"/>
</dbReference>
<feature type="compositionally biased region" description="Acidic residues" evidence="7">
    <location>
        <begin position="21"/>
        <end position="32"/>
    </location>
</feature>
<feature type="compositionally biased region" description="Low complexity" evidence="7">
    <location>
        <begin position="222"/>
        <end position="231"/>
    </location>
</feature>
<keyword evidence="6" id="KW-0539">Nucleus</keyword>
<feature type="compositionally biased region" description="Low complexity" evidence="7">
    <location>
        <begin position="141"/>
        <end position="155"/>
    </location>
</feature>
<feature type="region of interest" description="Disordered" evidence="7">
    <location>
        <begin position="222"/>
        <end position="271"/>
    </location>
</feature>
<feature type="compositionally biased region" description="Polar residues" evidence="7">
    <location>
        <begin position="98"/>
        <end position="111"/>
    </location>
</feature>
<comment type="similarity">
    <text evidence="3">Belongs to the PAT1 family.</text>
</comment>
<evidence type="ECO:0000256" key="6">
    <source>
        <dbReference type="ARBA" id="ARBA00023242"/>
    </source>
</evidence>
<evidence type="ECO:0000256" key="2">
    <source>
        <dbReference type="ARBA" id="ARBA00004201"/>
    </source>
</evidence>
<dbReference type="InterPro" id="IPR019167">
    <property type="entry name" value="PAT1_dom"/>
</dbReference>
<dbReference type="GO" id="GO:0003723">
    <property type="term" value="F:RNA binding"/>
    <property type="evidence" value="ECO:0007669"/>
    <property type="project" value="UniProtKB-KW"/>
</dbReference>
<feature type="compositionally biased region" description="Polar residues" evidence="7">
    <location>
        <begin position="440"/>
        <end position="450"/>
    </location>
</feature>
<dbReference type="GO" id="GO:0005634">
    <property type="term" value="C:nucleus"/>
    <property type="evidence" value="ECO:0007669"/>
    <property type="project" value="UniProtKB-SubCell"/>
</dbReference>
<evidence type="ECO:0000259" key="8">
    <source>
        <dbReference type="Pfam" id="PF09770"/>
    </source>
</evidence>
<evidence type="ECO:0000313" key="10">
    <source>
        <dbReference type="Proteomes" id="UP000245768"/>
    </source>
</evidence>
<dbReference type="EMBL" id="KZ819634">
    <property type="protein sequence ID" value="PWN93508.1"/>
    <property type="molecule type" value="Genomic_DNA"/>
</dbReference>
<dbReference type="InParanoid" id="A0A316YY04"/>
<dbReference type="InterPro" id="IPR039900">
    <property type="entry name" value="Pat1-like"/>
</dbReference>
<feature type="compositionally biased region" description="Polar residues" evidence="7">
    <location>
        <begin position="260"/>
        <end position="271"/>
    </location>
</feature>
<dbReference type="OrthoDB" id="74835at2759"/>
<sequence>MGNSSSDPFDPTKEKAAGEGGLEDDDDDDDAAFEEKVRNLRAGAQEDVEIYTWGGEGYDGLGDLLQEAGDDLNDDTFGMGDVGKDFDFSGTAGAGATMPQSQHGASGQAQRRGNDAAFASTLDDFWTMPDVKPKSSASPFQQGQQQQYEQGQQQQPPTSRAPQTLEEIEAELRAQRSQQQQAPQQEKRPLTLEEVEAEMLARRRGAQQAAPPPPSQLAALMAQAQGGPAQPTSHSPSSSLHNINFPPLGSTPPPLARAQMGSQARTGTPPVNDQMNHFARMKSLLDALPPPVQGRILALPPYMHFGAVEGIARQFPALLVAGSPEKLPQQQEQPHLFPRYDGTPEEQGALRYMIDGAVGSIDDAERLERKRIIRLQKIQTMSRHNNCMTLSDKDFITRIQVSQLITSDPYADDFYAHIFFALRGGKPGVIQKAQPKEEQPQSQAQTNNGKPASRAAKQQQQRKQQQTSRRETAMQRMQQQVERIVQNRKERIEKSAHGAALEGALGRVSLSSTKNPRQMLQISAADVEKERAADGDGKDKIGHAQNAVEQALKGASLGQGGGAAGVADGSKRPALTKYEVLKILEHLYDVTMALEQTRRNAPAGANVSGAATGSESETQEADAELQAWKTNRDALVATLWKDLRVLEPLEISDPHPFISLLSTVKGKRLLPRALRHLSSEQTLTALTMVVASFDSLDVVRNAPILDSVSSGPANEEKQAEVRRQTEAFLTSVVPCMLSLMATSPMQIVSGMLALFIERNDLARCAQTRPGVAFLTILLSRAESLRQGVGASSPDADAVKTPESDLAQRKEIFDLLIQRLCANGRLPMLFPSTRLRASLPFGAAYLDAQVARKAEEEDEPVWNLMATLAVSATMDQQHILIRELREKILENVIAAKQQQAALGPAADSAPPTDIRIRNVNLLLHALNLDATQIAV</sequence>
<dbReference type="PANTHER" id="PTHR21551:SF0">
    <property type="entry name" value="PROTEIN ASSOCIATED WITH TOPO II RELATED-1, ISOFORM A"/>
    <property type="match status" value="1"/>
</dbReference>
<proteinExistence type="inferred from homology"/>
<protein>
    <recommendedName>
        <fullName evidence="8">mRNA decay factor PAT1 domain-containing protein</fullName>
    </recommendedName>
</protein>
<keyword evidence="10" id="KW-1185">Reference proteome</keyword>
<reference evidence="9 10" key="1">
    <citation type="journal article" date="2018" name="Mol. Biol. Evol.">
        <title>Broad Genomic Sampling Reveals a Smut Pathogenic Ancestry of the Fungal Clade Ustilaginomycotina.</title>
        <authorList>
            <person name="Kijpornyongpan T."/>
            <person name="Mondo S.J."/>
            <person name="Barry K."/>
            <person name="Sandor L."/>
            <person name="Lee J."/>
            <person name="Lipzen A."/>
            <person name="Pangilinan J."/>
            <person name="LaButti K."/>
            <person name="Hainaut M."/>
            <person name="Henrissat B."/>
            <person name="Grigoriev I.V."/>
            <person name="Spatafora J.W."/>
            <person name="Aime M.C."/>
        </authorList>
    </citation>
    <scope>NUCLEOTIDE SEQUENCE [LARGE SCALE GENOMIC DNA]</scope>
    <source>
        <strain evidence="9 10">MCA 4198</strain>
    </source>
</reference>
<feature type="compositionally biased region" description="Low complexity" evidence="7">
    <location>
        <begin position="454"/>
        <end position="466"/>
    </location>
</feature>
<dbReference type="PANTHER" id="PTHR21551">
    <property type="entry name" value="TOPOISOMERASE II-ASSOCIATED PROTEIN PAT1"/>
    <property type="match status" value="1"/>
</dbReference>
<dbReference type="Pfam" id="PF09770">
    <property type="entry name" value="PAT1"/>
    <property type="match status" value="1"/>
</dbReference>
<dbReference type="RefSeq" id="XP_025380706.1">
    <property type="nucleotide sequence ID" value="XM_025520537.1"/>
</dbReference>
<feature type="region of interest" description="Disordered" evidence="7">
    <location>
        <begin position="86"/>
        <end position="164"/>
    </location>
</feature>
<comment type="subcellular location">
    <subcellularLocation>
        <location evidence="2">Cytoplasm</location>
        <location evidence="2">P-body</location>
    </subcellularLocation>
    <subcellularLocation>
        <location evidence="1">Nucleus</location>
    </subcellularLocation>
</comment>